<keyword evidence="4 6" id="KW-0808">Transferase</keyword>
<dbReference type="GO" id="GO:0005840">
    <property type="term" value="C:ribosome"/>
    <property type="evidence" value="ECO:0007669"/>
    <property type="project" value="UniProtKB-KW"/>
</dbReference>
<dbReference type="GO" id="GO:0032259">
    <property type="term" value="P:methylation"/>
    <property type="evidence" value="ECO:0007669"/>
    <property type="project" value="UniProtKB-KW"/>
</dbReference>
<feature type="binding site" evidence="6">
    <location>
        <position position="155"/>
    </location>
    <ligand>
        <name>S-adenosyl-L-methionine</name>
        <dbReference type="ChEBI" id="CHEBI:59789"/>
    </ligand>
</feature>
<name>A0A1H3Z2G0_9RHOB</name>
<dbReference type="STRING" id="89524.SAMN05444370_103346"/>
<sequence>MTTWTALTTLGDRAHAEALGEALEAVRPAAAGVGVFEIEDGSGRWEVGGYFTEKPDDVTLALLAAAHGAAPFAVSKLPDTDWVAHVRRELSPVEAGRITVHGPHDPAPSAPTIALVIEAAMAFGTGHHATTVGCLLALQDLARIAPRPRRAADVGCGTGVLAMAAAKIWRVPVVASDIDPVATSTARANARANVVGPWLRIVTAPGFRHPALGRGPRFDVICANILARPLRRLAPQMAARCAPGGHVVLSGLLTRQAPAVQASYRAHGFARVARRRIGEWTTLTLRRL</sequence>
<comment type="similarity">
    <text evidence="1 6">Belongs to the methyltransferase superfamily. PrmA family.</text>
</comment>
<proteinExistence type="inferred from homology"/>
<keyword evidence="3 6" id="KW-0489">Methyltransferase</keyword>
<keyword evidence="7" id="KW-0689">Ribosomal protein</keyword>
<dbReference type="EMBL" id="FNQM01000003">
    <property type="protein sequence ID" value="SEA17638.1"/>
    <property type="molecule type" value="Genomic_DNA"/>
</dbReference>
<protein>
    <recommendedName>
        <fullName evidence="6">Ribosomal protein L11 methyltransferase</fullName>
        <shortName evidence="6">L11 Mtase</shortName>
        <ecNumber evidence="6">2.1.1.-</ecNumber>
    </recommendedName>
</protein>
<dbReference type="AlphaFoldDB" id="A0A1H3Z2G0"/>
<evidence type="ECO:0000256" key="2">
    <source>
        <dbReference type="ARBA" id="ARBA00022490"/>
    </source>
</evidence>
<dbReference type="PANTHER" id="PTHR43648">
    <property type="entry name" value="ELECTRON TRANSFER FLAVOPROTEIN BETA SUBUNIT LYSINE METHYLTRANSFERASE"/>
    <property type="match status" value="1"/>
</dbReference>
<organism evidence="7 8">
    <name type="scientific">Rubrimonas cliftonensis</name>
    <dbReference type="NCBI Taxonomy" id="89524"/>
    <lineage>
        <taxon>Bacteria</taxon>
        <taxon>Pseudomonadati</taxon>
        <taxon>Pseudomonadota</taxon>
        <taxon>Alphaproteobacteria</taxon>
        <taxon>Rhodobacterales</taxon>
        <taxon>Paracoccaceae</taxon>
        <taxon>Rubrimonas</taxon>
    </lineage>
</organism>
<dbReference type="SUPFAM" id="SSF53335">
    <property type="entry name" value="S-adenosyl-L-methionine-dependent methyltransferases"/>
    <property type="match status" value="1"/>
</dbReference>
<dbReference type="PANTHER" id="PTHR43648:SF1">
    <property type="entry name" value="ELECTRON TRANSFER FLAVOPROTEIN BETA SUBUNIT LYSINE METHYLTRANSFERASE"/>
    <property type="match status" value="1"/>
</dbReference>
<comment type="function">
    <text evidence="6">Methylates ribosomal protein L11.</text>
</comment>
<dbReference type="GO" id="GO:0005737">
    <property type="term" value="C:cytoplasm"/>
    <property type="evidence" value="ECO:0007669"/>
    <property type="project" value="UniProtKB-SubCell"/>
</dbReference>
<dbReference type="Pfam" id="PF06325">
    <property type="entry name" value="PrmA"/>
    <property type="match status" value="1"/>
</dbReference>
<evidence type="ECO:0000256" key="4">
    <source>
        <dbReference type="ARBA" id="ARBA00022679"/>
    </source>
</evidence>
<evidence type="ECO:0000256" key="3">
    <source>
        <dbReference type="ARBA" id="ARBA00022603"/>
    </source>
</evidence>
<comment type="subcellular location">
    <subcellularLocation>
        <location evidence="6">Cytoplasm</location>
    </subcellularLocation>
</comment>
<dbReference type="Gene3D" id="3.40.50.150">
    <property type="entry name" value="Vaccinia Virus protein VP39"/>
    <property type="match status" value="1"/>
</dbReference>
<reference evidence="7 8" key="1">
    <citation type="submission" date="2016-10" db="EMBL/GenBank/DDBJ databases">
        <authorList>
            <person name="de Groot N.N."/>
        </authorList>
    </citation>
    <scope>NUCLEOTIDE SEQUENCE [LARGE SCALE GENOMIC DNA]</scope>
    <source>
        <strain evidence="7 8">DSM 15345</strain>
    </source>
</reference>
<dbReference type="InterPro" id="IPR029063">
    <property type="entry name" value="SAM-dependent_MTases_sf"/>
</dbReference>
<dbReference type="OrthoDB" id="9785995at2"/>
<dbReference type="InterPro" id="IPR050078">
    <property type="entry name" value="Ribosomal_L11_MeTrfase_PrmA"/>
</dbReference>
<dbReference type="GO" id="GO:0016279">
    <property type="term" value="F:protein-lysine N-methyltransferase activity"/>
    <property type="evidence" value="ECO:0007669"/>
    <property type="project" value="RHEA"/>
</dbReference>
<gene>
    <name evidence="6" type="primary">prmA</name>
    <name evidence="7" type="ORF">SAMN05444370_103346</name>
</gene>
<evidence type="ECO:0000313" key="8">
    <source>
        <dbReference type="Proteomes" id="UP000198703"/>
    </source>
</evidence>
<dbReference type="CDD" id="cd02440">
    <property type="entry name" value="AdoMet_MTases"/>
    <property type="match status" value="1"/>
</dbReference>
<feature type="binding site" evidence="6">
    <location>
        <position position="177"/>
    </location>
    <ligand>
        <name>S-adenosyl-L-methionine</name>
        <dbReference type="ChEBI" id="CHEBI:59789"/>
    </ligand>
</feature>
<dbReference type="InterPro" id="IPR004498">
    <property type="entry name" value="Ribosomal_PrmA_MeTrfase"/>
</dbReference>
<dbReference type="HAMAP" id="MF_00735">
    <property type="entry name" value="Methyltr_PrmA"/>
    <property type="match status" value="1"/>
</dbReference>
<keyword evidence="8" id="KW-1185">Reference proteome</keyword>
<evidence type="ECO:0000256" key="1">
    <source>
        <dbReference type="ARBA" id="ARBA00009741"/>
    </source>
</evidence>
<dbReference type="RefSeq" id="WP_093251622.1">
    <property type="nucleotide sequence ID" value="NZ_FNQM01000003.1"/>
</dbReference>
<evidence type="ECO:0000313" key="7">
    <source>
        <dbReference type="EMBL" id="SEA17638.1"/>
    </source>
</evidence>
<comment type="catalytic activity">
    <reaction evidence="6">
        <text>L-lysyl-[protein] + 3 S-adenosyl-L-methionine = N(6),N(6),N(6)-trimethyl-L-lysyl-[protein] + 3 S-adenosyl-L-homocysteine + 3 H(+)</text>
        <dbReference type="Rhea" id="RHEA:54192"/>
        <dbReference type="Rhea" id="RHEA-COMP:9752"/>
        <dbReference type="Rhea" id="RHEA-COMP:13826"/>
        <dbReference type="ChEBI" id="CHEBI:15378"/>
        <dbReference type="ChEBI" id="CHEBI:29969"/>
        <dbReference type="ChEBI" id="CHEBI:57856"/>
        <dbReference type="ChEBI" id="CHEBI:59789"/>
        <dbReference type="ChEBI" id="CHEBI:61961"/>
    </reaction>
</comment>
<accession>A0A1H3Z2G0</accession>
<keyword evidence="7" id="KW-0687">Ribonucleoprotein</keyword>
<evidence type="ECO:0000256" key="5">
    <source>
        <dbReference type="ARBA" id="ARBA00022691"/>
    </source>
</evidence>
<dbReference type="Proteomes" id="UP000198703">
    <property type="component" value="Unassembled WGS sequence"/>
</dbReference>
<feature type="binding site" evidence="6">
    <location>
        <position position="131"/>
    </location>
    <ligand>
        <name>S-adenosyl-L-methionine</name>
        <dbReference type="ChEBI" id="CHEBI:59789"/>
    </ligand>
</feature>
<feature type="binding site" evidence="6">
    <location>
        <position position="224"/>
    </location>
    <ligand>
        <name>S-adenosyl-L-methionine</name>
        <dbReference type="ChEBI" id="CHEBI:59789"/>
    </ligand>
</feature>
<evidence type="ECO:0000256" key="6">
    <source>
        <dbReference type="HAMAP-Rule" id="MF_00735"/>
    </source>
</evidence>
<keyword evidence="2 6" id="KW-0963">Cytoplasm</keyword>
<keyword evidence="5 6" id="KW-0949">S-adenosyl-L-methionine</keyword>
<dbReference type="EC" id="2.1.1.-" evidence="6"/>